<accession>A0A2Z7AUQ5</accession>
<gene>
    <name evidence="1" type="ORF">F511_25109</name>
</gene>
<evidence type="ECO:0000313" key="1">
    <source>
        <dbReference type="EMBL" id="KZV23067.1"/>
    </source>
</evidence>
<dbReference type="EMBL" id="KV013960">
    <property type="protein sequence ID" value="KZV23067.1"/>
    <property type="molecule type" value="Genomic_DNA"/>
</dbReference>
<name>A0A2Z7AUQ5_9LAMI</name>
<dbReference type="AlphaFoldDB" id="A0A2Z7AUQ5"/>
<evidence type="ECO:0000313" key="2">
    <source>
        <dbReference type="Proteomes" id="UP000250235"/>
    </source>
</evidence>
<sequence length="89" mass="9869">MSLFDLQDVCKAIGSIAILDLPMVVDVIRIYVLKGPYFAPPPKCLRPAAAYVDRTCSDQLDEEFPSVPKSVSFLVRADWRKIVSGRGPD</sequence>
<dbReference type="Proteomes" id="UP000250235">
    <property type="component" value="Unassembled WGS sequence"/>
</dbReference>
<organism evidence="1 2">
    <name type="scientific">Dorcoceras hygrometricum</name>
    <dbReference type="NCBI Taxonomy" id="472368"/>
    <lineage>
        <taxon>Eukaryota</taxon>
        <taxon>Viridiplantae</taxon>
        <taxon>Streptophyta</taxon>
        <taxon>Embryophyta</taxon>
        <taxon>Tracheophyta</taxon>
        <taxon>Spermatophyta</taxon>
        <taxon>Magnoliopsida</taxon>
        <taxon>eudicotyledons</taxon>
        <taxon>Gunneridae</taxon>
        <taxon>Pentapetalae</taxon>
        <taxon>asterids</taxon>
        <taxon>lamiids</taxon>
        <taxon>Lamiales</taxon>
        <taxon>Gesneriaceae</taxon>
        <taxon>Didymocarpoideae</taxon>
        <taxon>Trichosporeae</taxon>
        <taxon>Loxocarpinae</taxon>
        <taxon>Dorcoceras</taxon>
    </lineage>
</organism>
<protein>
    <submittedName>
        <fullName evidence="1">Uncharacterized protein</fullName>
    </submittedName>
</protein>
<proteinExistence type="predicted"/>
<keyword evidence="2" id="KW-1185">Reference proteome</keyword>
<reference evidence="1 2" key="1">
    <citation type="journal article" date="2015" name="Proc. Natl. Acad. Sci. U.S.A.">
        <title>The resurrection genome of Boea hygrometrica: A blueprint for survival of dehydration.</title>
        <authorList>
            <person name="Xiao L."/>
            <person name="Yang G."/>
            <person name="Zhang L."/>
            <person name="Yang X."/>
            <person name="Zhao S."/>
            <person name="Ji Z."/>
            <person name="Zhou Q."/>
            <person name="Hu M."/>
            <person name="Wang Y."/>
            <person name="Chen M."/>
            <person name="Xu Y."/>
            <person name="Jin H."/>
            <person name="Xiao X."/>
            <person name="Hu G."/>
            <person name="Bao F."/>
            <person name="Hu Y."/>
            <person name="Wan P."/>
            <person name="Li L."/>
            <person name="Deng X."/>
            <person name="Kuang T."/>
            <person name="Xiang C."/>
            <person name="Zhu J.K."/>
            <person name="Oliver M.J."/>
            <person name="He Y."/>
        </authorList>
    </citation>
    <scope>NUCLEOTIDE SEQUENCE [LARGE SCALE GENOMIC DNA]</scope>
    <source>
        <strain evidence="2">cv. XS01</strain>
    </source>
</reference>